<name>A0A9P5EFR5_9HYPO</name>
<dbReference type="AlphaFoldDB" id="A0A9P5EFR5"/>
<comment type="caution">
    <text evidence="1">The sequence shown here is derived from an EMBL/GenBank/DDBJ whole genome shotgun (WGS) entry which is preliminary data.</text>
</comment>
<evidence type="ECO:0000313" key="2">
    <source>
        <dbReference type="Proteomes" id="UP000737391"/>
    </source>
</evidence>
<dbReference type="OrthoDB" id="5055382at2759"/>
<dbReference type="Proteomes" id="UP000737391">
    <property type="component" value="Unassembled WGS sequence"/>
</dbReference>
<gene>
    <name evidence="1" type="ORF">FAGAP_4312</name>
</gene>
<dbReference type="EMBL" id="LUFC02000252">
    <property type="protein sequence ID" value="KAF4499522.1"/>
    <property type="molecule type" value="Genomic_DNA"/>
</dbReference>
<keyword evidence="2" id="KW-1185">Reference proteome</keyword>
<evidence type="ECO:0000313" key="1">
    <source>
        <dbReference type="EMBL" id="KAF4499522.1"/>
    </source>
</evidence>
<proteinExistence type="predicted"/>
<reference evidence="1" key="1">
    <citation type="submission" date="2020-01" db="EMBL/GenBank/DDBJ databases">
        <title>Identification and distribution of gene clusters putatively required for synthesis of sphingolipid metabolism inhibitors in phylogenetically diverse species of the filamentous fungus Fusarium.</title>
        <authorList>
            <person name="Kim H.-S."/>
            <person name="Busman M."/>
            <person name="Brown D.W."/>
            <person name="Divon H."/>
            <person name="Uhlig S."/>
            <person name="Proctor R.H."/>
        </authorList>
    </citation>
    <scope>NUCLEOTIDE SEQUENCE</scope>
    <source>
        <strain evidence="1">NRRL 31653</strain>
    </source>
</reference>
<protein>
    <submittedName>
        <fullName evidence="1">Uncharacterized protein</fullName>
    </submittedName>
</protein>
<accession>A0A9P5EFR5</accession>
<sequence length="90" mass="10651">MMEAHFQAKTTQIEHPKEDIFKTYNYAWQSAQDYDEQNKLLKFKVYDNFDNAAKVQGELCNLLRKENVLENWDFQGLFLMTSNGEVINPL</sequence>
<organism evidence="1 2">
    <name type="scientific">Fusarium agapanthi</name>
    <dbReference type="NCBI Taxonomy" id="1803897"/>
    <lineage>
        <taxon>Eukaryota</taxon>
        <taxon>Fungi</taxon>
        <taxon>Dikarya</taxon>
        <taxon>Ascomycota</taxon>
        <taxon>Pezizomycotina</taxon>
        <taxon>Sordariomycetes</taxon>
        <taxon>Hypocreomycetidae</taxon>
        <taxon>Hypocreales</taxon>
        <taxon>Nectriaceae</taxon>
        <taxon>Fusarium</taxon>
        <taxon>Fusarium fujikuroi species complex</taxon>
    </lineage>
</organism>